<accession>A0AAN6YMF8</accession>
<comment type="caution">
    <text evidence="2">The sequence shown here is derived from an EMBL/GenBank/DDBJ whole genome shotgun (WGS) entry which is preliminary data.</text>
</comment>
<keyword evidence="3" id="KW-1185">Reference proteome</keyword>
<dbReference type="Proteomes" id="UP001301958">
    <property type="component" value="Unassembled WGS sequence"/>
</dbReference>
<evidence type="ECO:0000313" key="3">
    <source>
        <dbReference type="Proteomes" id="UP001301958"/>
    </source>
</evidence>
<reference evidence="2" key="2">
    <citation type="submission" date="2023-05" db="EMBL/GenBank/DDBJ databases">
        <authorList>
            <consortium name="Lawrence Berkeley National Laboratory"/>
            <person name="Steindorff A."/>
            <person name="Hensen N."/>
            <person name="Bonometti L."/>
            <person name="Westerberg I."/>
            <person name="Brannstrom I.O."/>
            <person name="Guillou S."/>
            <person name="Cros-Aarteil S."/>
            <person name="Calhoun S."/>
            <person name="Haridas S."/>
            <person name="Kuo A."/>
            <person name="Mondo S."/>
            <person name="Pangilinan J."/>
            <person name="Riley R."/>
            <person name="Labutti K."/>
            <person name="Andreopoulos B."/>
            <person name="Lipzen A."/>
            <person name="Chen C."/>
            <person name="Yanf M."/>
            <person name="Daum C."/>
            <person name="Ng V."/>
            <person name="Clum A."/>
            <person name="Ohm R."/>
            <person name="Martin F."/>
            <person name="Silar P."/>
            <person name="Natvig D."/>
            <person name="Lalanne C."/>
            <person name="Gautier V."/>
            <person name="Ament-Velasquez S.L."/>
            <person name="Kruys A."/>
            <person name="Hutchinson M.I."/>
            <person name="Powell A.J."/>
            <person name="Barry K."/>
            <person name="Miller A.N."/>
            <person name="Grigoriev I.V."/>
            <person name="Debuchy R."/>
            <person name="Gladieux P."/>
            <person name="Thoren M.H."/>
            <person name="Johannesson H."/>
        </authorList>
    </citation>
    <scope>NUCLEOTIDE SEQUENCE</scope>
    <source>
        <strain evidence="2">CBS 990.96</strain>
    </source>
</reference>
<protein>
    <recommendedName>
        <fullName evidence="4">CBM-cenC domain-containing protein</fullName>
    </recommendedName>
</protein>
<proteinExistence type="predicted"/>
<feature type="region of interest" description="Disordered" evidence="1">
    <location>
        <begin position="49"/>
        <end position="126"/>
    </location>
</feature>
<reference evidence="2" key="1">
    <citation type="journal article" date="2023" name="Mol. Phylogenet. Evol.">
        <title>Genome-scale phylogeny and comparative genomics of the fungal order Sordariales.</title>
        <authorList>
            <person name="Hensen N."/>
            <person name="Bonometti L."/>
            <person name="Westerberg I."/>
            <person name="Brannstrom I.O."/>
            <person name="Guillou S."/>
            <person name="Cros-Aarteil S."/>
            <person name="Calhoun S."/>
            <person name="Haridas S."/>
            <person name="Kuo A."/>
            <person name="Mondo S."/>
            <person name="Pangilinan J."/>
            <person name="Riley R."/>
            <person name="LaButti K."/>
            <person name="Andreopoulos B."/>
            <person name="Lipzen A."/>
            <person name="Chen C."/>
            <person name="Yan M."/>
            <person name="Daum C."/>
            <person name="Ng V."/>
            <person name="Clum A."/>
            <person name="Steindorff A."/>
            <person name="Ohm R.A."/>
            <person name="Martin F."/>
            <person name="Silar P."/>
            <person name="Natvig D.O."/>
            <person name="Lalanne C."/>
            <person name="Gautier V."/>
            <person name="Ament-Velasquez S.L."/>
            <person name="Kruys A."/>
            <person name="Hutchinson M.I."/>
            <person name="Powell A.J."/>
            <person name="Barry K."/>
            <person name="Miller A.N."/>
            <person name="Grigoriev I.V."/>
            <person name="Debuchy R."/>
            <person name="Gladieux P."/>
            <person name="Hiltunen Thoren M."/>
            <person name="Johannesson H."/>
        </authorList>
    </citation>
    <scope>NUCLEOTIDE SEQUENCE</scope>
    <source>
        <strain evidence="2">CBS 990.96</strain>
    </source>
</reference>
<organism evidence="2 3">
    <name type="scientific">Podospora fimiseda</name>
    <dbReference type="NCBI Taxonomy" id="252190"/>
    <lineage>
        <taxon>Eukaryota</taxon>
        <taxon>Fungi</taxon>
        <taxon>Dikarya</taxon>
        <taxon>Ascomycota</taxon>
        <taxon>Pezizomycotina</taxon>
        <taxon>Sordariomycetes</taxon>
        <taxon>Sordariomycetidae</taxon>
        <taxon>Sordariales</taxon>
        <taxon>Podosporaceae</taxon>
        <taxon>Podospora</taxon>
    </lineage>
</organism>
<sequence length="257" mass="26848">MPLSHLGTFEPSQLSLACSCIGATAATSTEFAKETAAEAATETITEVITVSSTEGPEPSTIEPEVSSTQAPEPSAIEPERSSISSTSSTTSFTSSITSSTSEPPAYITSTVPPPPTPPVMKNGDFEDGTLDGWDVISRTGSGDTIRNRIYGTNNNQLMEISISYSLELLQLLEAGKQYRLSLTIGVISSYSNNSPLSIVYGGTTLRSGIGSLMALTPVSYVVACGTTAASNSLQFRMASQTNRAVSLLVDNISAVLI</sequence>
<feature type="compositionally biased region" description="Low complexity" evidence="1">
    <location>
        <begin position="81"/>
        <end position="101"/>
    </location>
</feature>
<gene>
    <name evidence="2" type="ORF">QBC38DRAFT_505520</name>
</gene>
<dbReference type="EMBL" id="MU865664">
    <property type="protein sequence ID" value="KAK4220696.1"/>
    <property type="molecule type" value="Genomic_DNA"/>
</dbReference>
<evidence type="ECO:0008006" key="4">
    <source>
        <dbReference type="Google" id="ProtNLM"/>
    </source>
</evidence>
<evidence type="ECO:0000256" key="1">
    <source>
        <dbReference type="SAM" id="MobiDB-lite"/>
    </source>
</evidence>
<name>A0AAN6YMF8_9PEZI</name>
<dbReference type="AlphaFoldDB" id="A0AAN6YMF8"/>
<evidence type="ECO:0000313" key="2">
    <source>
        <dbReference type="EMBL" id="KAK4220696.1"/>
    </source>
</evidence>
<dbReference type="Gene3D" id="2.60.120.260">
    <property type="entry name" value="Galactose-binding domain-like"/>
    <property type="match status" value="1"/>
</dbReference>